<name>A0A9Q8V8U6_9HYPO</name>
<dbReference type="GeneID" id="72064639"/>
<protein>
    <submittedName>
        <fullName evidence="2">Uncharacterized protein</fullName>
    </submittedName>
</protein>
<reference evidence="2" key="1">
    <citation type="submission" date="2021-11" db="EMBL/GenBank/DDBJ databases">
        <title>Purpureocillium_takamizusanense_genome.</title>
        <authorList>
            <person name="Nguyen N.-H."/>
        </authorList>
    </citation>
    <scope>NUCLEOTIDE SEQUENCE</scope>
    <source>
        <strain evidence="2">PT3</strain>
    </source>
</reference>
<accession>A0A9Q8V8U6</accession>
<dbReference type="RefSeq" id="XP_047839700.1">
    <property type="nucleotide sequence ID" value="XM_047983728.1"/>
</dbReference>
<keyword evidence="3" id="KW-1185">Reference proteome</keyword>
<organism evidence="2 3">
    <name type="scientific">Purpureocillium takamizusanense</name>
    <dbReference type="NCBI Taxonomy" id="2060973"/>
    <lineage>
        <taxon>Eukaryota</taxon>
        <taxon>Fungi</taxon>
        <taxon>Dikarya</taxon>
        <taxon>Ascomycota</taxon>
        <taxon>Pezizomycotina</taxon>
        <taxon>Sordariomycetes</taxon>
        <taxon>Hypocreomycetidae</taxon>
        <taxon>Hypocreales</taxon>
        <taxon>Ophiocordycipitaceae</taxon>
        <taxon>Purpureocillium</taxon>
    </lineage>
</organism>
<sequence>MLATFPKQHTSYSNARGAKITPSASGRRRRNLVNPATYKVTRSPLAGGTQGTANTLLSSAFARIGVKLWSRGSRTGGDCIVAQDLSLCFALASVGHGMSRREW</sequence>
<gene>
    <name evidence="2" type="ORF">JDV02_002679</name>
</gene>
<dbReference type="EMBL" id="CP086355">
    <property type="protein sequence ID" value="UNI16219.1"/>
    <property type="molecule type" value="Genomic_DNA"/>
</dbReference>
<dbReference type="Proteomes" id="UP000829364">
    <property type="component" value="Chromosome 2"/>
</dbReference>
<dbReference type="AlphaFoldDB" id="A0A9Q8V8U6"/>
<feature type="region of interest" description="Disordered" evidence="1">
    <location>
        <begin position="1"/>
        <end position="36"/>
    </location>
</feature>
<proteinExistence type="predicted"/>
<evidence type="ECO:0000313" key="2">
    <source>
        <dbReference type="EMBL" id="UNI16219.1"/>
    </source>
</evidence>
<evidence type="ECO:0000256" key="1">
    <source>
        <dbReference type="SAM" id="MobiDB-lite"/>
    </source>
</evidence>
<evidence type="ECO:0000313" key="3">
    <source>
        <dbReference type="Proteomes" id="UP000829364"/>
    </source>
</evidence>
<dbReference type="KEGG" id="ptkz:JDV02_002679"/>